<organism evidence="1 2">
    <name type="scientific">Anaerococcus hydrogenalis DSM 7454</name>
    <dbReference type="NCBI Taxonomy" id="561177"/>
    <lineage>
        <taxon>Bacteria</taxon>
        <taxon>Bacillati</taxon>
        <taxon>Bacillota</taxon>
        <taxon>Tissierellia</taxon>
        <taxon>Tissierellales</taxon>
        <taxon>Peptoniphilaceae</taxon>
        <taxon>Anaerococcus</taxon>
    </lineage>
</organism>
<comment type="caution">
    <text evidence="1">The sequence shown here is derived from an EMBL/GenBank/DDBJ whole genome shotgun (WGS) entry which is preliminary data.</text>
</comment>
<dbReference type="RefSeq" id="WP_004813880.1">
    <property type="nucleotide sequence ID" value="NZ_ABXA01000022.1"/>
</dbReference>
<dbReference type="EMBL" id="ABXA01000022">
    <property type="protein sequence ID" value="EEB36183.1"/>
    <property type="molecule type" value="Genomic_DNA"/>
</dbReference>
<accession>B6W8R1</accession>
<name>B6W8R1_9FIRM</name>
<reference evidence="1 2" key="1">
    <citation type="submission" date="2008-09" db="EMBL/GenBank/DDBJ databases">
        <authorList>
            <person name="Fulton L."/>
            <person name="Clifton S."/>
            <person name="Fulton B."/>
            <person name="Xu J."/>
            <person name="Minx P."/>
            <person name="Pepin K.H."/>
            <person name="Johnson M."/>
            <person name="Thiruvilangam P."/>
            <person name="Bhonagiri V."/>
            <person name="Nash W.E."/>
            <person name="Mardis E.R."/>
            <person name="Wilson R.K."/>
        </authorList>
    </citation>
    <scope>NUCLEOTIDE SEQUENCE [LARGE SCALE GENOMIC DNA]</scope>
    <source>
        <strain evidence="1 2">DSM 7454</strain>
    </source>
</reference>
<sequence>MDKIVAILPAEIKGVGIGCEVYTEKRVFVDRRTPCLFFKAHGK</sequence>
<evidence type="ECO:0000313" key="2">
    <source>
        <dbReference type="Proteomes" id="UP000005451"/>
    </source>
</evidence>
<reference evidence="1 2" key="2">
    <citation type="submission" date="2008-10" db="EMBL/GenBank/DDBJ databases">
        <title>Draft genome sequence of Anaerococcus hydrogenalis (DSM 7454).</title>
        <authorList>
            <person name="Sudarsanam P."/>
            <person name="Ley R."/>
            <person name="Guruge J."/>
            <person name="Turnbaugh P.J."/>
            <person name="Mahowald M."/>
            <person name="Liep D."/>
            <person name="Gordon J."/>
        </authorList>
    </citation>
    <scope>NUCLEOTIDE SEQUENCE [LARGE SCALE GENOMIC DNA]</scope>
    <source>
        <strain evidence="1 2">DSM 7454</strain>
    </source>
</reference>
<protein>
    <submittedName>
        <fullName evidence="1">Uncharacterized protein</fullName>
    </submittedName>
</protein>
<proteinExistence type="predicted"/>
<evidence type="ECO:0000313" key="1">
    <source>
        <dbReference type="EMBL" id="EEB36183.1"/>
    </source>
</evidence>
<dbReference type="AlphaFoldDB" id="B6W8R1"/>
<dbReference type="Proteomes" id="UP000005451">
    <property type="component" value="Unassembled WGS sequence"/>
</dbReference>
<gene>
    <name evidence="1" type="ORF">ANHYDRO_00962</name>
</gene>
<dbReference type="STRING" id="561177.ANHYDRO_00962"/>